<dbReference type="Gene3D" id="1.20.120.1630">
    <property type="match status" value="1"/>
</dbReference>
<reference evidence="2" key="1">
    <citation type="submission" date="2023-05" db="EMBL/GenBank/DDBJ databases">
        <title>Anaerotaeda fermentans gen. nov., sp. nov., a novel anaerobic planctomycete of the new family within the order Sedimentisphaerales isolated from Taman Peninsula, Russia.</title>
        <authorList>
            <person name="Khomyakova M.A."/>
            <person name="Merkel A.Y."/>
            <person name="Slobodkin A.I."/>
        </authorList>
    </citation>
    <scope>NUCLEOTIDE SEQUENCE</scope>
    <source>
        <strain evidence="2">M17dextr</strain>
    </source>
</reference>
<dbReference type="PROSITE" id="PS50244">
    <property type="entry name" value="S5A_REDUCTASE"/>
    <property type="match status" value="1"/>
</dbReference>
<evidence type="ECO:0000256" key="1">
    <source>
        <dbReference type="SAM" id="Phobius"/>
    </source>
</evidence>
<protein>
    <submittedName>
        <fullName evidence="2">DUF1295 domain-containing protein</fullName>
    </submittedName>
</protein>
<keyword evidence="1" id="KW-0812">Transmembrane</keyword>
<dbReference type="Pfam" id="PF06966">
    <property type="entry name" value="DUF1295"/>
    <property type="match status" value="1"/>
</dbReference>
<evidence type="ECO:0000313" key="2">
    <source>
        <dbReference type="EMBL" id="MDI6451225.1"/>
    </source>
</evidence>
<keyword evidence="1" id="KW-1133">Transmembrane helix</keyword>
<evidence type="ECO:0000313" key="3">
    <source>
        <dbReference type="Proteomes" id="UP001431776"/>
    </source>
</evidence>
<sequence>MILWQVILVAWAGMALAMLLFYFVQRRTKNAGIVDFVWAAGVGILAVFYAAVASGSPERRILLAVLAGIWSLRLAVYLLVNRVWGKSEDGRYQMLRRNWGDKAQTFFFAFFQIQALWAVLFSIPFLPVAYGKTPLGPLDYLAILVWLAAVAGETLADWQLARFRADPASRGRTCRVGLWRYSRHPNYFFEWIHWFTYVFLGLESPFWWVTLAGPVVMLLFLYKVTGIPYTEKRALESRGEDYRRYQQATSPFIPWFPKREAP</sequence>
<keyword evidence="1" id="KW-0472">Membrane</keyword>
<accession>A0AAW6U2V4</accession>
<proteinExistence type="predicted"/>
<feature type="transmembrane region" description="Helical" evidence="1">
    <location>
        <begin position="6"/>
        <end position="24"/>
    </location>
</feature>
<comment type="caution">
    <text evidence="2">The sequence shown here is derived from an EMBL/GenBank/DDBJ whole genome shotgun (WGS) entry which is preliminary data.</text>
</comment>
<feature type="transmembrane region" description="Helical" evidence="1">
    <location>
        <begin position="36"/>
        <end position="55"/>
    </location>
</feature>
<gene>
    <name evidence="2" type="ORF">QJ522_19340</name>
</gene>
<dbReference type="GO" id="GO:0016020">
    <property type="term" value="C:membrane"/>
    <property type="evidence" value="ECO:0007669"/>
    <property type="project" value="TreeGrafter"/>
</dbReference>
<dbReference type="RefSeq" id="WP_349246633.1">
    <property type="nucleotide sequence ID" value="NZ_JASCXX010000030.1"/>
</dbReference>
<dbReference type="InterPro" id="IPR010721">
    <property type="entry name" value="UstE-like"/>
</dbReference>
<dbReference type="AlphaFoldDB" id="A0AAW6U2V4"/>
<dbReference type="PANTHER" id="PTHR32251">
    <property type="entry name" value="3-OXO-5-ALPHA-STEROID 4-DEHYDROGENASE"/>
    <property type="match status" value="1"/>
</dbReference>
<feature type="transmembrane region" description="Helical" evidence="1">
    <location>
        <begin position="61"/>
        <end position="84"/>
    </location>
</feature>
<dbReference type="EMBL" id="JASCXX010000030">
    <property type="protein sequence ID" value="MDI6451225.1"/>
    <property type="molecule type" value="Genomic_DNA"/>
</dbReference>
<dbReference type="PANTHER" id="PTHR32251:SF17">
    <property type="entry name" value="STEROID 5-ALPHA REDUCTASE C-TERMINAL DOMAIN-CONTAINING PROTEIN"/>
    <property type="match status" value="1"/>
</dbReference>
<keyword evidence="3" id="KW-1185">Reference proteome</keyword>
<feature type="transmembrane region" description="Helical" evidence="1">
    <location>
        <begin position="206"/>
        <end position="224"/>
    </location>
</feature>
<name>A0AAW6U2V4_9BACT</name>
<dbReference type="Proteomes" id="UP001431776">
    <property type="component" value="Unassembled WGS sequence"/>
</dbReference>
<feature type="transmembrane region" description="Helical" evidence="1">
    <location>
        <begin position="105"/>
        <end position="128"/>
    </location>
</feature>
<organism evidence="2 3">
    <name type="scientific">Anaerobaca lacustris</name>
    <dbReference type="NCBI Taxonomy" id="3044600"/>
    <lineage>
        <taxon>Bacteria</taxon>
        <taxon>Pseudomonadati</taxon>
        <taxon>Planctomycetota</taxon>
        <taxon>Phycisphaerae</taxon>
        <taxon>Sedimentisphaerales</taxon>
        <taxon>Anaerobacaceae</taxon>
        <taxon>Anaerobaca</taxon>
    </lineage>
</organism>